<dbReference type="EMBL" id="JAUEDM010000008">
    <property type="protein sequence ID" value="KAK3313053.1"/>
    <property type="molecule type" value="Genomic_DNA"/>
</dbReference>
<evidence type="ECO:0000313" key="3">
    <source>
        <dbReference type="Proteomes" id="UP001283341"/>
    </source>
</evidence>
<organism evidence="2 3">
    <name type="scientific">Apodospora peruviana</name>
    <dbReference type="NCBI Taxonomy" id="516989"/>
    <lineage>
        <taxon>Eukaryota</taxon>
        <taxon>Fungi</taxon>
        <taxon>Dikarya</taxon>
        <taxon>Ascomycota</taxon>
        <taxon>Pezizomycotina</taxon>
        <taxon>Sordariomycetes</taxon>
        <taxon>Sordariomycetidae</taxon>
        <taxon>Sordariales</taxon>
        <taxon>Lasiosphaeriaceae</taxon>
        <taxon>Apodospora</taxon>
    </lineage>
</organism>
<reference evidence="2" key="1">
    <citation type="journal article" date="2023" name="Mol. Phylogenet. Evol.">
        <title>Genome-scale phylogeny and comparative genomics of the fungal order Sordariales.</title>
        <authorList>
            <person name="Hensen N."/>
            <person name="Bonometti L."/>
            <person name="Westerberg I."/>
            <person name="Brannstrom I.O."/>
            <person name="Guillou S."/>
            <person name="Cros-Aarteil S."/>
            <person name="Calhoun S."/>
            <person name="Haridas S."/>
            <person name="Kuo A."/>
            <person name="Mondo S."/>
            <person name="Pangilinan J."/>
            <person name="Riley R."/>
            <person name="LaButti K."/>
            <person name="Andreopoulos B."/>
            <person name="Lipzen A."/>
            <person name="Chen C."/>
            <person name="Yan M."/>
            <person name="Daum C."/>
            <person name="Ng V."/>
            <person name="Clum A."/>
            <person name="Steindorff A."/>
            <person name="Ohm R.A."/>
            <person name="Martin F."/>
            <person name="Silar P."/>
            <person name="Natvig D.O."/>
            <person name="Lalanne C."/>
            <person name="Gautier V."/>
            <person name="Ament-Velasquez S.L."/>
            <person name="Kruys A."/>
            <person name="Hutchinson M.I."/>
            <person name="Powell A.J."/>
            <person name="Barry K."/>
            <person name="Miller A.N."/>
            <person name="Grigoriev I.V."/>
            <person name="Debuchy R."/>
            <person name="Gladieux P."/>
            <person name="Hiltunen Thoren M."/>
            <person name="Johannesson H."/>
        </authorList>
    </citation>
    <scope>NUCLEOTIDE SEQUENCE</scope>
    <source>
        <strain evidence="2">CBS 118394</strain>
    </source>
</reference>
<evidence type="ECO:0008006" key="4">
    <source>
        <dbReference type="Google" id="ProtNLM"/>
    </source>
</evidence>
<proteinExistence type="predicted"/>
<dbReference type="Proteomes" id="UP001283341">
    <property type="component" value="Unassembled WGS sequence"/>
</dbReference>
<sequence length="98" mass="10666">MLFALLLLSFRISVTIILKEGLSGSGFGSDAPSSPCHAQITRGCQRSGRAAQVQSILLCVLKVLTQYLVVLPQRSGPQVRERFTNNCQFQAAVSTMPR</sequence>
<gene>
    <name evidence="2" type="ORF">B0H66DRAFT_384578</name>
</gene>
<protein>
    <recommendedName>
        <fullName evidence="4">Secreted protein</fullName>
    </recommendedName>
</protein>
<dbReference type="AlphaFoldDB" id="A0AAE0LZ66"/>
<name>A0AAE0LZ66_9PEZI</name>
<accession>A0AAE0LZ66</accession>
<feature type="chain" id="PRO_5041993485" description="Secreted protein" evidence="1">
    <location>
        <begin position="18"/>
        <end position="98"/>
    </location>
</feature>
<comment type="caution">
    <text evidence="2">The sequence shown here is derived from an EMBL/GenBank/DDBJ whole genome shotgun (WGS) entry which is preliminary data.</text>
</comment>
<keyword evidence="1" id="KW-0732">Signal</keyword>
<evidence type="ECO:0000313" key="2">
    <source>
        <dbReference type="EMBL" id="KAK3313053.1"/>
    </source>
</evidence>
<reference evidence="2" key="2">
    <citation type="submission" date="2023-06" db="EMBL/GenBank/DDBJ databases">
        <authorList>
            <consortium name="Lawrence Berkeley National Laboratory"/>
            <person name="Haridas S."/>
            <person name="Hensen N."/>
            <person name="Bonometti L."/>
            <person name="Westerberg I."/>
            <person name="Brannstrom I.O."/>
            <person name="Guillou S."/>
            <person name="Cros-Aarteil S."/>
            <person name="Calhoun S."/>
            <person name="Kuo A."/>
            <person name="Mondo S."/>
            <person name="Pangilinan J."/>
            <person name="Riley R."/>
            <person name="Labutti K."/>
            <person name="Andreopoulos B."/>
            <person name="Lipzen A."/>
            <person name="Chen C."/>
            <person name="Yanf M."/>
            <person name="Daum C."/>
            <person name="Ng V."/>
            <person name="Clum A."/>
            <person name="Steindorff A."/>
            <person name="Ohm R."/>
            <person name="Martin F."/>
            <person name="Silar P."/>
            <person name="Natvig D."/>
            <person name="Lalanne C."/>
            <person name="Gautier V."/>
            <person name="Ament-Velasquez S.L."/>
            <person name="Kruys A."/>
            <person name="Hutchinson M.I."/>
            <person name="Powell A.J."/>
            <person name="Barry K."/>
            <person name="Miller A.N."/>
            <person name="Grigoriev I.V."/>
            <person name="Debuchy R."/>
            <person name="Gladieux P."/>
            <person name="Thoren M.H."/>
            <person name="Johannesson H."/>
        </authorList>
    </citation>
    <scope>NUCLEOTIDE SEQUENCE</scope>
    <source>
        <strain evidence="2">CBS 118394</strain>
    </source>
</reference>
<evidence type="ECO:0000256" key="1">
    <source>
        <dbReference type="SAM" id="SignalP"/>
    </source>
</evidence>
<keyword evidence="3" id="KW-1185">Reference proteome</keyword>
<feature type="signal peptide" evidence="1">
    <location>
        <begin position="1"/>
        <end position="17"/>
    </location>
</feature>